<feature type="region of interest" description="Disordered" evidence="1">
    <location>
        <begin position="69"/>
        <end position="102"/>
    </location>
</feature>
<organism evidence="2 3">
    <name type="scientific">Nitrospira defluvii</name>
    <dbReference type="NCBI Taxonomy" id="330214"/>
    <lineage>
        <taxon>Bacteria</taxon>
        <taxon>Pseudomonadati</taxon>
        <taxon>Nitrospirota</taxon>
        <taxon>Nitrospiria</taxon>
        <taxon>Nitrospirales</taxon>
        <taxon>Nitrospiraceae</taxon>
        <taxon>Nitrospira</taxon>
    </lineage>
</organism>
<evidence type="ECO:0000313" key="3">
    <source>
        <dbReference type="Proteomes" id="UP000675880"/>
    </source>
</evidence>
<sequence>MPLFFTLAHNRNGSNIYRTMGVASLVRKLVCRIEVTNLSLHTPEGTRFSTDKSPLCPVTVGNARLRHVGCGRGNLPPSDTHERSEGTEDDRRRGAGCRQSQA</sequence>
<proteinExistence type="predicted"/>
<evidence type="ECO:0000256" key="1">
    <source>
        <dbReference type="SAM" id="MobiDB-lite"/>
    </source>
</evidence>
<feature type="compositionally biased region" description="Basic and acidic residues" evidence="1">
    <location>
        <begin position="79"/>
        <end position="93"/>
    </location>
</feature>
<dbReference type="EMBL" id="CAJNBJ010000018">
    <property type="protein sequence ID" value="CAE6784723.1"/>
    <property type="molecule type" value="Genomic_DNA"/>
</dbReference>
<accession>A0ABN7M925</accession>
<dbReference type="Proteomes" id="UP000675880">
    <property type="component" value="Unassembled WGS sequence"/>
</dbReference>
<evidence type="ECO:0000313" key="2">
    <source>
        <dbReference type="EMBL" id="CAE6784723.1"/>
    </source>
</evidence>
<comment type="caution">
    <text evidence="2">The sequence shown here is derived from an EMBL/GenBank/DDBJ whole genome shotgun (WGS) entry which is preliminary data.</text>
</comment>
<keyword evidence="3" id="KW-1185">Reference proteome</keyword>
<name>A0ABN7M925_9BACT</name>
<protein>
    <submittedName>
        <fullName evidence="2">Uncharacterized protein</fullName>
    </submittedName>
</protein>
<reference evidence="2 3" key="1">
    <citation type="submission" date="2021-02" db="EMBL/GenBank/DDBJ databases">
        <authorList>
            <person name="Han P."/>
        </authorList>
    </citation>
    <scope>NUCLEOTIDE SEQUENCE [LARGE SCALE GENOMIC DNA]</scope>
    <source>
        <strain evidence="2">Candidatus Nitrospira sp. ZN2</strain>
    </source>
</reference>
<gene>
    <name evidence="2" type="ORF">NSPZN2_50052</name>
</gene>